<name>A0A444WAX5_9FLAO</name>
<reference evidence="1 2" key="1">
    <citation type="submission" date="2014-12" db="EMBL/GenBank/DDBJ databases">
        <title>Genome sequence of Flavobacterium beibuense RSKm HC5.</title>
        <authorList>
            <person name="Kim J.F."/>
            <person name="Song J.Y."/>
            <person name="Kwak M.-J."/>
            <person name="Lee S.-W."/>
        </authorList>
    </citation>
    <scope>NUCLEOTIDE SEQUENCE [LARGE SCALE GENOMIC DNA]</scope>
    <source>
        <strain evidence="1 2">RSKm HC5</strain>
    </source>
</reference>
<dbReference type="OrthoDB" id="796581at2"/>
<dbReference type="Proteomes" id="UP000289775">
    <property type="component" value="Unassembled WGS sequence"/>
</dbReference>
<keyword evidence="2" id="KW-1185">Reference proteome</keyword>
<dbReference type="EMBL" id="JUIW01000006">
    <property type="protein sequence ID" value="RYJ42962.1"/>
    <property type="molecule type" value="Genomic_DNA"/>
</dbReference>
<organism evidence="1 2">
    <name type="scientific">Flavobacterium beibuense</name>
    <dbReference type="NCBI Taxonomy" id="657326"/>
    <lineage>
        <taxon>Bacteria</taxon>
        <taxon>Pseudomonadati</taxon>
        <taxon>Bacteroidota</taxon>
        <taxon>Flavobacteriia</taxon>
        <taxon>Flavobacteriales</taxon>
        <taxon>Flavobacteriaceae</taxon>
        <taxon>Flavobacterium</taxon>
    </lineage>
</organism>
<accession>A0A444WAX5</accession>
<dbReference type="RefSeq" id="WP_129751179.1">
    <property type="nucleotide sequence ID" value="NZ_JUIW01000006.1"/>
</dbReference>
<comment type="caution">
    <text evidence="1">The sequence shown here is derived from an EMBL/GenBank/DDBJ whole genome shotgun (WGS) entry which is preliminary data.</text>
</comment>
<proteinExistence type="predicted"/>
<evidence type="ECO:0008006" key="3">
    <source>
        <dbReference type="Google" id="ProtNLM"/>
    </source>
</evidence>
<gene>
    <name evidence="1" type="ORF">NU09_2061</name>
</gene>
<evidence type="ECO:0000313" key="2">
    <source>
        <dbReference type="Proteomes" id="UP000289775"/>
    </source>
</evidence>
<sequence length="238" mass="27310">MKNLLLIFLATFTLVSCRKTLETPVPNTKEPSQRTAQTAENDSVKSLNNIIIVDYLKTDKNWRTQNKHCIYSIINDLDIFIDVEKTGTDNTEWSNWLVKNEDKINYNASYRYIKAAHTLKPSGVTIPTTGYKRLNVATIKKELANIGGNFDNDNYRHYLQIDLNNPSKIYSFGNFDKNKVCFSIPFIKSIINGNMNADLDFNVFRDTNQNEKVLIQYNGGTFSYFDFSQNPTKDNSAI</sequence>
<dbReference type="AlphaFoldDB" id="A0A444WAX5"/>
<protein>
    <recommendedName>
        <fullName evidence="3">Lipoprotein</fullName>
    </recommendedName>
</protein>
<dbReference type="PROSITE" id="PS51257">
    <property type="entry name" value="PROKAR_LIPOPROTEIN"/>
    <property type="match status" value="1"/>
</dbReference>
<evidence type="ECO:0000313" key="1">
    <source>
        <dbReference type="EMBL" id="RYJ42962.1"/>
    </source>
</evidence>